<organism evidence="3 4">
    <name type="scientific">Natranaerobius trueperi</name>
    <dbReference type="NCBI Taxonomy" id="759412"/>
    <lineage>
        <taxon>Bacteria</taxon>
        <taxon>Bacillati</taxon>
        <taxon>Bacillota</taxon>
        <taxon>Clostridia</taxon>
        <taxon>Natranaerobiales</taxon>
        <taxon>Natranaerobiaceae</taxon>
        <taxon>Natranaerobius</taxon>
    </lineage>
</organism>
<dbReference type="RefSeq" id="WP_089023080.1">
    <property type="nucleotide sequence ID" value="NZ_NIQC01000006.1"/>
</dbReference>
<gene>
    <name evidence="3" type="ORF">CDO51_04345</name>
</gene>
<accession>A0A226BZD5</accession>
<protein>
    <submittedName>
        <fullName evidence="3">Uncharacterized protein</fullName>
    </submittedName>
</protein>
<evidence type="ECO:0000313" key="3">
    <source>
        <dbReference type="EMBL" id="OWZ84295.1"/>
    </source>
</evidence>
<feature type="coiled-coil region" evidence="1">
    <location>
        <begin position="91"/>
        <end position="135"/>
    </location>
</feature>
<dbReference type="Proteomes" id="UP000214588">
    <property type="component" value="Unassembled WGS sequence"/>
</dbReference>
<proteinExistence type="predicted"/>
<evidence type="ECO:0000256" key="2">
    <source>
        <dbReference type="SAM" id="MobiDB-lite"/>
    </source>
</evidence>
<keyword evidence="1" id="KW-0175">Coiled coil</keyword>
<feature type="compositionally biased region" description="Basic and acidic residues" evidence="2">
    <location>
        <begin position="174"/>
        <end position="183"/>
    </location>
</feature>
<dbReference type="AlphaFoldDB" id="A0A226BZD5"/>
<feature type="region of interest" description="Disordered" evidence="2">
    <location>
        <begin position="174"/>
        <end position="200"/>
    </location>
</feature>
<keyword evidence="4" id="KW-1185">Reference proteome</keyword>
<feature type="region of interest" description="Disordered" evidence="2">
    <location>
        <begin position="1"/>
        <end position="24"/>
    </location>
</feature>
<dbReference type="EMBL" id="NIQC01000006">
    <property type="protein sequence ID" value="OWZ84295.1"/>
    <property type="molecule type" value="Genomic_DNA"/>
</dbReference>
<reference evidence="3 4" key="1">
    <citation type="submission" date="2017-06" db="EMBL/GenBank/DDBJ databases">
        <title>Draft Genome Sequence of Natranaerobius trueperi halophilic, alkalithermophilic bacteria from soda lakes.</title>
        <authorList>
            <person name="Zhao B."/>
        </authorList>
    </citation>
    <scope>NUCLEOTIDE SEQUENCE [LARGE SCALE GENOMIC DNA]</scope>
    <source>
        <strain evidence="3 4">DSM 18760</strain>
    </source>
</reference>
<comment type="caution">
    <text evidence="3">The sequence shown here is derived from an EMBL/GenBank/DDBJ whole genome shotgun (WGS) entry which is preliminary data.</text>
</comment>
<sequence>MKEKDENKKKRGNPNKTNEKEEKVHKLEQILAALVKANQPVDKTAIAKALGLKSRQALYQPHYQAVFDKYGIGQDAQGSKKASPEYLNKKLKEKDVEISKLNKKIEKLQIELNDMEVYNQRLSEEKNSYQRLLSRFRMTFYDQLVVFNNKNNFEIPFDIFDIFDFETEESKTIKSDDTSEQVKKSNVIPINKDPNKYGKE</sequence>
<name>A0A226BZD5_9FIRM</name>
<evidence type="ECO:0000256" key="1">
    <source>
        <dbReference type="SAM" id="Coils"/>
    </source>
</evidence>
<evidence type="ECO:0000313" key="4">
    <source>
        <dbReference type="Proteomes" id="UP000214588"/>
    </source>
</evidence>